<evidence type="ECO:0000313" key="1">
    <source>
        <dbReference type="EMBL" id="KAE9385749.1"/>
    </source>
</evidence>
<accession>A0A6A4GJA8</accession>
<organism evidence="1 2">
    <name type="scientific">Gymnopus androsaceus JB14</name>
    <dbReference type="NCBI Taxonomy" id="1447944"/>
    <lineage>
        <taxon>Eukaryota</taxon>
        <taxon>Fungi</taxon>
        <taxon>Dikarya</taxon>
        <taxon>Basidiomycota</taxon>
        <taxon>Agaricomycotina</taxon>
        <taxon>Agaricomycetes</taxon>
        <taxon>Agaricomycetidae</taxon>
        <taxon>Agaricales</taxon>
        <taxon>Marasmiineae</taxon>
        <taxon>Omphalotaceae</taxon>
        <taxon>Gymnopus</taxon>
    </lineage>
</organism>
<protein>
    <submittedName>
        <fullName evidence="1">Uncharacterized protein</fullName>
    </submittedName>
</protein>
<dbReference type="OrthoDB" id="2688393at2759"/>
<gene>
    <name evidence="1" type="ORF">BT96DRAFT_1088746</name>
</gene>
<reference evidence="1" key="1">
    <citation type="journal article" date="2019" name="Environ. Microbiol.">
        <title>Fungal ecological strategies reflected in gene transcription - a case study of two litter decomposers.</title>
        <authorList>
            <person name="Barbi F."/>
            <person name="Kohler A."/>
            <person name="Barry K."/>
            <person name="Baskaran P."/>
            <person name="Daum C."/>
            <person name="Fauchery L."/>
            <person name="Ihrmark K."/>
            <person name="Kuo A."/>
            <person name="LaButti K."/>
            <person name="Lipzen A."/>
            <person name="Morin E."/>
            <person name="Grigoriev I.V."/>
            <person name="Henrissat B."/>
            <person name="Lindahl B."/>
            <person name="Martin F."/>
        </authorList>
    </citation>
    <scope>NUCLEOTIDE SEQUENCE</scope>
    <source>
        <strain evidence="1">JB14</strain>
    </source>
</reference>
<sequence>MDGAAPLPNRSFAPFASEMDWCIAEWVVKDGIGHKSFDCLLAIPGVAEKLGLSYKNFAGLHKHIDSLRPRAGEWKIRSLQFKDHPEQDFGLCYREVIEAVKSLWGDPSLAEHLVYKPRKMFLDSKKLSRVYSETR</sequence>
<name>A0A6A4GJA8_9AGAR</name>
<dbReference type="Proteomes" id="UP000799118">
    <property type="component" value="Unassembled WGS sequence"/>
</dbReference>
<dbReference type="AlphaFoldDB" id="A0A6A4GJA8"/>
<keyword evidence="2" id="KW-1185">Reference proteome</keyword>
<dbReference type="EMBL" id="ML769949">
    <property type="protein sequence ID" value="KAE9385749.1"/>
    <property type="molecule type" value="Genomic_DNA"/>
</dbReference>
<dbReference type="InterPro" id="IPR041078">
    <property type="entry name" value="Plavaka"/>
</dbReference>
<dbReference type="Pfam" id="PF18759">
    <property type="entry name" value="Plavaka"/>
    <property type="match status" value="1"/>
</dbReference>
<evidence type="ECO:0000313" key="2">
    <source>
        <dbReference type="Proteomes" id="UP000799118"/>
    </source>
</evidence>
<proteinExistence type="predicted"/>